<feature type="signal peptide" evidence="6">
    <location>
        <begin position="1"/>
        <end position="17"/>
    </location>
</feature>
<feature type="chain" id="PRO_5037035777" description="beta-galactosidase" evidence="6">
    <location>
        <begin position="18"/>
        <end position="359"/>
    </location>
</feature>
<dbReference type="InterPro" id="IPR013783">
    <property type="entry name" value="Ig-like_fold"/>
</dbReference>
<feature type="domain" description="Glycosyl hydrolases family 2 sugar binding" evidence="8">
    <location>
        <begin position="59"/>
        <end position="241"/>
    </location>
</feature>
<gene>
    <name evidence="9" type="ORF">GCM10007100_26110</name>
</gene>
<evidence type="ECO:0000313" key="9">
    <source>
        <dbReference type="EMBL" id="GHC58008.1"/>
    </source>
</evidence>
<dbReference type="PANTHER" id="PTHR46323:SF2">
    <property type="entry name" value="BETA-GALACTOSIDASE"/>
    <property type="match status" value="1"/>
</dbReference>
<proteinExistence type="inferred from homology"/>
<dbReference type="InterPro" id="IPR006104">
    <property type="entry name" value="Glyco_hydro_2_N"/>
</dbReference>
<protein>
    <recommendedName>
        <fullName evidence="3">beta-galactosidase</fullName>
        <ecNumber evidence="3">3.2.1.23</ecNumber>
    </recommendedName>
</protein>
<organism evidence="9 10">
    <name type="scientific">Roseibacillus persicicus</name>
    <dbReference type="NCBI Taxonomy" id="454148"/>
    <lineage>
        <taxon>Bacteria</taxon>
        <taxon>Pseudomonadati</taxon>
        <taxon>Verrucomicrobiota</taxon>
        <taxon>Verrucomicrobiia</taxon>
        <taxon>Verrucomicrobiales</taxon>
        <taxon>Verrucomicrobiaceae</taxon>
        <taxon>Roseibacillus</taxon>
    </lineage>
</organism>
<dbReference type="Proteomes" id="UP000644507">
    <property type="component" value="Unassembled WGS sequence"/>
</dbReference>
<dbReference type="InterPro" id="IPR050347">
    <property type="entry name" value="Bact_Beta-galactosidase"/>
</dbReference>
<keyword evidence="4" id="KW-0378">Hydrolase</keyword>
<dbReference type="SUPFAM" id="SSF49303">
    <property type="entry name" value="beta-Galactosidase/glucuronidase domain"/>
    <property type="match status" value="1"/>
</dbReference>
<dbReference type="PANTHER" id="PTHR46323">
    <property type="entry name" value="BETA-GALACTOSIDASE"/>
    <property type="match status" value="1"/>
</dbReference>
<sequence length="359" mass="41200">MKSIPLLSLFLTFPLFANPDWQNEVLFEENKLPARATSYSYQTESEALTADRDASRLLNLNGTWKFHYSPKDTERPTDFFAKDFPGEGFVDTPVPSNWELQGHGQPIYTNIVYPFTPKESFEEKYDWKGPQPPVPPSIPRDNPVGSYFRDFEVPADWANDSIILHFGGVSSAFYLWVNGEQVGYSQGSRLPAEFDITDYVSSGKNRLAVQVFRWSDGSYLEDQDMWRLSGIHREVLLLAQPKVSLNDFFVRTKFDDQLEDATLEIRPKLWVKDTASKLEGWQVTAQLYDPENTPVFEHPLATPAADIYKERWPARDLNPFALLKGEVKAPKKWNHETPHLYTLILSVKDETGRLVEARS</sequence>
<dbReference type="Pfam" id="PF02837">
    <property type="entry name" value="Glyco_hydro_2_N"/>
    <property type="match status" value="1"/>
</dbReference>
<dbReference type="InterPro" id="IPR036156">
    <property type="entry name" value="Beta-gal/glucu_dom_sf"/>
</dbReference>
<feature type="domain" description="Glycoside hydrolase family 2 immunoglobulin-like beta-sandwich" evidence="7">
    <location>
        <begin position="244"/>
        <end position="356"/>
    </location>
</feature>
<evidence type="ECO:0000313" key="10">
    <source>
        <dbReference type="Proteomes" id="UP000644507"/>
    </source>
</evidence>
<keyword evidence="5" id="KW-0326">Glycosidase</keyword>
<comment type="caution">
    <text evidence="9">The sequence shown here is derived from an EMBL/GenBank/DDBJ whole genome shotgun (WGS) entry which is preliminary data.</text>
</comment>
<dbReference type="EC" id="3.2.1.23" evidence="3"/>
<dbReference type="AlphaFoldDB" id="A0A918TT85"/>
<evidence type="ECO:0000256" key="1">
    <source>
        <dbReference type="ARBA" id="ARBA00001412"/>
    </source>
</evidence>
<keyword evidence="6" id="KW-0732">Signal</keyword>
<dbReference type="SUPFAM" id="SSF49785">
    <property type="entry name" value="Galactose-binding domain-like"/>
    <property type="match status" value="1"/>
</dbReference>
<evidence type="ECO:0000256" key="6">
    <source>
        <dbReference type="SAM" id="SignalP"/>
    </source>
</evidence>
<dbReference type="GO" id="GO:0009341">
    <property type="term" value="C:beta-galactosidase complex"/>
    <property type="evidence" value="ECO:0007669"/>
    <property type="project" value="TreeGrafter"/>
</dbReference>
<accession>A0A918TT85</accession>
<dbReference type="Gene3D" id="2.60.40.10">
    <property type="entry name" value="Immunoglobulins"/>
    <property type="match status" value="1"/>
</dbReference>
<comment type="similarity">
    <text evidence="2">Belongs to the glycosyl hydrolase 2 family.</text>
</comment>
<dbReference type="InterPro" id="IPR008979">
    <property type="entry name" value="Galactose-bd-like_sf"/>
</dbReference>
<comment type="catalytic activity">
    <reaction evidence="1">
        <text>Hydrolysis of terminal non-reducing beta-D-galactose residues in beta-D-galactosides.</text>
        <dbReference type="EC" id="3.2.1.23"/>
    </reaction>
</comment>
<dbReference type="InterPro" id="IPR006102">
    <property type="entry name" value="Ig-like_GH2"/>
</dbReference>
<evidence type="ECO:0000256" key="2">
    <source>
        <dbReference type="ARBA" id="ARBA00007401"/>
    </source>
</evidence>
<evidence type="ECO:0000256" key="5">
    <source>
        <dbReference type="ARBA" id="ARBA00023295"/>
    </source>
</evidence>
<keyword evidence="10" id="KW-1185">Reference proteome</keyword>
<evidence type="ECO:0000259" key="7">
    <source>
        <dbReference type="Pfam" id="PF00703"/>
    </source>
</evidence>
<name>A0A918TT85_9BACT</name>
<dbReference type="Pfam" id="PF00703">
    <property type="entry name" value="Glyco_hydro_2"/>
    <property type="match status" value="1"/>
</dbReference>
<dbReference type="Gene3D" id="2.60.120.260">
    <property type="entry name" value="Galactose-binding domain-like"/>
    <property type="match status" value="1"/>
</dbReference>
<dbReference type="GO" id="GO:0005990">
    <property type="term" value="P:lactose catabolic process"/>
    <property type="evidence" value="ECO:0007669"/>
    <property type="project" value="TreeGrafter"/>
</dbReference>
<dbReference type="GO" id="GO:0004565">
    <property type="term" value="F:beta-galactosidase activity"/>
    <property type="evidence" value="ECO:0007669"/>
    <property type="project" value="UniProtKB-EC"/>
</dbReference>
<reference evidence="9" key="2">
    <citation type="submission" date="2020-09" db="EMBL/GenBank/DDBJ databases">
        <authorList>
            <person name="Sun Q."/>
            <person name="Kim S."/>
        </authorList>
    </citation>
    <scope>NUCLEOTIDE SEQUENCE</scope>
    <source>
        <strain evidence="9">KCTC 12988</strain>
    </source>
</reference>
<reference evidence="9" key="1">
    <citation type="journal article" date="2014" name="Int. J. Syst. Evol. Microbiol.">
        <title>Complete genome sequence of Corynebacterium casei LMG S-19264T (=DSM 44701T), isolated from a smear-ripened cheese.</title>
        <authorList>
            <consortium name="US DOE Joint Genome Institute (JGI-PGF)"/>
            <person name="Walter F."/>
            <person name="Albersmeier A."/>
            <person name="Kalinowski J."/>
            <person name="Ruckert C."/>
        </authorList>
    </citation>
    <scope>NUCLEOTIDE SEQUENCE</scope>
    <source>
        <strain evidence="9">KCTC 12988</strain>
    </source>
</reference>
<evidence type="ECO:0000256" key="3">
    <source>
        <dbReference type="ARBA" id="ARBA00012756"/>
    </source>
</evidence>
<evidence type="ECO:0000256" key="4">
    <source>
        <dbReference type="ARBA" id="ARBA00022801"/>
    </source>
</evidence>
<evidence type="ECO:0000259" key="8">
    <source>
        <dbReference type="Pfam" id="PF02837"/>
    </source>
</evidence>
<dbReference type="RefSeq" id="WP_189570595.1">
    <property type="nucleotide sequence ID" value="NZ_BMXI01000011.1"/>
</dbReference>
<dbReference type="EMBL" id="BMXI01000011">
    <property type="protein sequence ID" value="GHC58008.1"/>
    <property type="molecule type" value="Genomic_DNA"/>
</dbReference>